<proteinExistence type="inferred from homology"/>
<dbReference type="Pfam" id="PF13359">
    <property type="entry name" value="DDE_Tnp_4"/>
    <property type="match status" value="1"/>
</dbReference>
<evidence type="ECO:0000256" key="4">
    <source>
        <dbReference type="ARBA" id="ARBA00022722"/>
    </source>
</evidence>
<evidence type="ECO:0000259" key="8">
    <source>
        <dbReference type="Pfam" id="PF13359"/>
    </source>
</evidence>
<evidence type="ECO:0000256" key="6">
    <source>
        <dbReference type="ARBA" id="ARBA00022801"/>
    </source>
</evidence>
<dbReference type="AlphaFoldDB" id="A0A151X4F0"/>
<dbReference type="EMBL" id="KQ982550">
    <property type="protein sequence ID" value="KYQ55159.1"/>
    <property type="molecule type" value="Genomic_DNA"/>
</dbReference>
<evidence type="ECO:0000256" key="2">
    <source>
        <dbReference type="ARBA" id="ARBA00004123"/>
    </source>
</evidence>
<keyword evidence="7" id="KW-0539">Nucleus</keyword>
<evidence type="ECO:0000256" key="7">
    <source>
        <dbReference type="ARBA" id="ARBA00023242"/>
    </source>
</evidence>
<dbReference type="InterPro" id="IPR027806">
    <property type="entry name" value="HARBI1_dom"/>
</dbReference>
<feature type="domain" description="DDE Tnp4" evidence="8">
    <location>
        <begin position="10"/>
        <end position="92"/>
    </location>
</feature>
<dbReference type="STRING" id="64791.A0A151X4F0"/>
<dbReference type="PANTHER" id="PTHR22930">
    <property type="match status" value="1"/>
</dbReference>
<keyword evidence="10" id="KW-1185">Reference proteome</keyword>
<accession>A0A151X4F0</accession>
<evidence type="ECO:0000313" key="9">
    <source>
        <dbReference type="EMBL" id="KYQ55159.1"/>
    </source>
</evidence>
<evidence type="ECO:0000256" key="3">
    <source>
        <dbReference type="ARBA" id="ARBA00006958"/>
    </source>
</evidence>
<keyword evidence="6" id="KW-0378">Hydrolase</keyword>
<dbReference type="GO" id="GO:0016787">
    <property type="term" value="F:hydrolase activity"/>
    <property type="evidence" value="ECO:0007669"/>
    <property type="project" value="UniProtKB-KW"/>
</dbReference>
<organism evidence="9 10">
    <name type="scientific">Mycetomoellerius zeteki</name>
    <dbReference type="NCBI Taxonomy" id="64791"/>
    <lineage>
        <taxon>Eukaryota</taxon>
        <taxon>Metazoa</taxon>
        <taxon>Ecdysozoa</taxon>
        <taxon>Arthropoda</taxon>
        <taxon>Hexapoda</taxon>
        <taxon>Insecta</taxon>
        <taxon>Pterygota</taxon>
        <taxon>Neoptera</taxon>
        <taxon>Endopterygota</taxon>
        <taxon>Hymenoptera</taxon>
        <taxon>Apocrita</taxon>
        <taxon>Aculeata</taxon>
        <taxon>Formicoidea</taxon>
        <taxon>Formicidae</taxon>
        <taxon>Myrmicinae</taxon>
        <taxon>Mycetomoellerius</taxon>
    </lineage>
</organism>
<dbReference type="PANTHER" id="PTHR22930:SF267">
    <property type="entry name" value="NUCLEASE HARBI1-RELATED"/>
    <property type="match status" value="1"/>
</dbReference>
<comment type="cofactor">
    <cofactor evidence="1">
        <name>a divalent metal cation</name>
        <dbReference type="ChEBI" id="CHEBI:60240"/>
    </cofactor>
</comment>
<name>A0A151X4F0_9HYME</name>
<dbReference type="GO" id="GO:0046872">
    <property type="term" value="F:metal ion binding"/>
    <property type="evidence" value="ECO:0007669"/>
    <property type="project" value="UniProtKB-KW"/>
</dbReference>
<protein>
    <submittedName>
        <fullName evidence="9">Putative nuclease HARBI1</fullName>
    </submittedName>
</protein>
<sequence length="107" mass="12311">MMRLYESGDQSTWLLGDSGYSLEPWLMTPIIGAAEGSAEARYTECHSSTRNYVERTFGLLKNVWRCLLSHRVLHYAPVTASNIITSCAVLHNIRFRFNLMHKKFDID</sequence>
<keyword evidence="4" id="KW-0540">Nuclease</keyword>
<gene>
    <name evidence="9" type="ORF">ALC60_05961</name>
</gene>
<dbReference type="Proteomes" id="UP000075809">
    <property type="component" value="Unassembled WGS sequence"/>
</dbReference>
<comment type="subcellular location">
    <subcellularLocation>
        <location evidence="2">Nucleus</location>
    </subcellularLocation>
</comment>
<keyword evidence="5" id="KW-0479">Metal-binding</keyword>
<dbReference type="GO" id="GO:0004518">
    <property type="term" value="F:nuclease activity"/>
    <property type="evidence" value="ECO:0007669"/>
    <property type="project" value="UniProtKB-KW"/>
</dbReference>
<evidence type="ECO:0000313" key="10">
    <source>
        <dbReference type="Proteomes" id="UP000075809"/>
    </source>
</evidence>
<dbReference type="InterPro" id="IPR045249">
    <property type="entry name" value="HARBI1-like"/>
</dbReference>
<evidence type="ECO:0000256" key="5">
    <source>
        <dbReference type="ARBA" id="ARBA00022723"/>
    </source>
</evidence>
<comment type="similarity">
    <text evidence="3">Belongs to the HARBI1 family.</text>
</comment>
<reference evidence="9 10" key="1">
    <citation type="submission" date="2015-09" db="EMBL/GenBank/DDBJ databases">
        <title>Trachymyrmex zeteki WGS genome.</title>
        <authorList>
            <person name="Nygaard S."/>
            <person name="Hu H."/>
            <person name="Boomsma J."/>
            <person name="Zhang G."/>
        </authorList>
    </citation>
    <scope>NUCLEOTIDE SEQUENCE [LARGE SCALE GENOMIC DNA]</scope>
    <source>
        <strain evidence="9">Tzet28-1</strain>
        <tissue evidence="9">Whole body</tissue>
    </source>
</reference>
<dbReference type="GO" id="GO:0005634">
    <property type="term" value="C:nucleus"/>
    <property type="evidence" value="ECO:0007669"/>
    <property type="project" value="UniProtKB-SubCell"/>
</dbReference>
<evidence type="ECO:0000256" key="1">
    <source>
        <dbReference type="ARBA" id="ARBA00001968"/>
    </source>
</evidence>